<reference evidence="1" key="1">
    <citation type="journal article" date="2019" name="bioRxiv">
        <title>The Genome of the Zebra Mussel, Dreissena polymorpha: A Resource for Invasive Species Research.</title>
        <authorList>
            <person name="McCartney M.A."/>
            <person name="Auch B."/>
            <person name="Kono T."/>
            <person name="Mallez S."/>
            <person name="Zhang Y."/>
            <person name="Obille A."/>
            <person name="Becker A."/>
            <person name="Abrahante J.E."/>
            <person name="Garbe J."/>
            <person name="Badalamenti J.P."/>
            <person name="Herman A."/>
            <person name="Mangelson H."/>
            <person name="Liachko I."/>
            <person name="Sullivan S."/>
            <person name="Sone E.D."/>
            <person name="Koren S."/>
            <person name="Silverstein K.A.T."/>
            <person name="Beckman K.B."/>
            <person name="Gohl D.M."/>
        </authorList>
    </citation>
    <scope>NUCLEOTIDE SEQUENCE</scope>
    <source>
        <strain evidence="1">Duluth1</strain>
        <tissue evidence="1">Whole animal</tissue>
    </source>
</reference>
<evidence type="ECO:0000313" key="2">
    <source>
        <dbReference type="Proteomes" id="UP000828390"/>
    </source>
</evidence>
<protein>
    <submittedName>
        <fullName evidence="1">Uncharacterized protein</fullName>
    </submittedName>
</protein>
<comment type="caution">
    <text evidence="1">The sequence shown here is derived from an EMBL/GenBank/DDBJ whole genome shotgun (WGS) entry which is preliminary data.</text>
</comment>
<evidence type="ECO:0000313" key="1">
    <source>
        <dbReference type="EMBL" id="KAH3834828.1"/>
    </source>
</evidence>
<keyword evidence="2" id="KW-1185">Reference proteome</keyword>
<dbReference type="Proteomes" id="UP000828390">
    <property type="component" value="Unassembled WGS sequence"/>
</dbReference>
<dbReference type="EMBL" id="JAIWYP010000004">
    <property type="protein sequence ID" value="KAH3834828.1"/>
    <property type="molecule type" value="Genomic_DNA"/>
</dbReference>
<name>A0A9D4K894_DREPO</name>
<gene>
    <name evidence="1" type="ORF">DPMN_108161</name>
</gene>
<sequence length="168" mass="19504">MLGSFKLKYRLRQLQHVLAELEKDKTKLGLEILRQIAIPQAIYCASGAWREFLGSQQRCNLVVYPKSDTDDNDESPLAVLKMSRDLFDCEYSDLVDIDKTVHTCDSNMTNWERNAFETDEEKNTSEPKNVTLRTLLCVRKIIRMILFIDLISDDDDNDDDIDDDYKDS</sequence>
<organism evidence="1 2">
    <name type="scientific">Dreissena polymorpha</name>
    <name type="common">Zebra mussel</name>
    <name type="synonym">Mytilus polymorpha</name>
    <dbReference type="NCBI Taxonomy" id="45954"/>
    <lineage>
        <taxon>Eukaryota</taxon>
        <taxon>Metazoa</taxon>
        <taxon>Spiralia</taxon>
        <taxon>Lophotrochozoa</taxon>
        <taxon>Mollusca</taxon>
        <taxon>Bivalvia</taxon>
        <taxon>Autobranchia</taxon>
        <taxon>Heteroconchia</taxon>
        <taxon>Euheterodonta</taxon>
        <taxon>Imparidentia</taxon>
        <taxon>Neoheterodontei</taxon>
        <taxon>Myida</taxon>
        <taxon>Dreissenoidea</taxon>
        <taxon>Dreissenidae</taxon>
        <taxon>Dreissena</taxon>
    </lineage>
</organism>
<proteinExistence type="predicted"/>
<dbReference type="AlphaFoldDB" id="A0A9D4K894"/>
<accession>A0A9D4K894</accession>
<reference evidence="1" key="2">
    <citation type="submission" date="2020-11" db="EMBL/GenBank/DDBJ databases">
        <authorList>
            <person name="McCartney M.A."/>
            <person name="Auch B."/>
            <person name="Kono T."/>
            <person name="Mallez S."/>
            <person name="Becker A."/>
            <person name="Gohl D.M."/>
            <person name="Silverstein K.A.T."/>
            <person name="Koren S."/>
            <person name="Bechman K.B."/>
            <person name="Herman A."/>
            <person name="Abrahante J.E."/>
            <person name="Garbe J."/>
        </authorList>
    </citation>
    <scope>NUCLEOTIDE SEQUENCE</scope>
    <source>
        <strain evidence="1">Duluth1</strain>
        <tissue evidence="1">Whole animal</tissue>
    </source>
</reference>